<dbReference type="GO" id="GO:0016682">
    <property type="term" value="F:oxidoreductase activity, acting on diphenols and related substances as donors, oxygen as acceptor"/>
    <property type="evidence" value="ECO:0007669"/>
    <property type="project" value="TreeGrafter"/>
</dbReference>
<dbReference type="GO" id="GO:0005886">
    <property type="term" value="C:plasma membrane"/>
    <property type="evidence" value="ECO:0007669"/>
    <property type="project" value="UniProtKB-SubCell"/>
</dbReference>
<dbReference type="PIRSF" id="PIRSF000267">
    <property type="entry name" value="Cyt_oxidse_sub2"/>
    <property type="match status" value="1"/>
</dbReference>
<keyword evidence="8" id="KW-0249">Electron transport</keyword>
<dbReference type="GO" id="GO:0019646">
    <property type="term" value="P:aerobic electron transport chain"/>
    <property type="evidence" value="ECO:0007669"/>
    <property type="project" value="TreeGrafter"/>
</dbReference>
<evidence type="ECO:0000256" key="3">
    <source>
        <dbReference type="ARBA" id="ARBA00022448"/>
    </source>
</evidence>
<feature type="transmembrane region" description="Helical" evidence="12">
    <location>
        <begin position="12"/>
        <end position="35"/>
    </location>
</feature>
<keyword evidence="5" id="KW-0349">Heme</keyword>
<dbReference type="GO" id="GO:0046872">
    <property type="term" value="F:metal ion binding"/>
    <property type="evidence" value="ECO:0007669"/>
    <property type="project" value="UniProtKB-KW"/>
</dbReference>
<keyword evidence="11 12" id="KW-0472">Membrane</keyword>
<reference evidence="13" key="1">
    <citation type="journal article" date="2020" name="mSystems">
        <title>Genome- and Community-Level Interaction Insights into Carbon Utilization and Element Cycling Functions of Hydrothermarchaeota in Hydrothermal Sediment.</title>
        <authorList>
            <person name="Zhou Z."/>
            <person name="Liu Y."/>
            <person name="Xu W."/>
            <person name="Pan J."/>
            <person name="Luo Z.H."/>
            <person name="Li M."/>
        </authorList>
    </citation>
    <scope>NUCLEOTIDE SEQUENCE [LARGE SCALE GENOMIC DNA]</scope>
    <source>
        <strain evidence="13">SpSt-456</strain>
    </source>
</reference>
<keyword evidence="7" id="KW-0479">Metal-binding</keyword>
<evidence type="ECO:0000256" key="4">
    <source>
        <dbReference type="ARBA" id="ARBA00022475"/>
    </source>
</evidence>
<comment type="subcellular location">
    <subcellularLocation>
        <location evidence="1">Cell membrane</location>
        <topology evidence="1">Multi-pass membrane protein</topology>
    </subcellularLocation>
</comment>
<evidence type="ECO:0000256" key="7">
    <source>
        <dbReference type="ARBA" id="ARBA00022723"/>
    </source>
</evidence>
<evidence type="ECO:0000256" key="11">
    <source>
        <dbReference type="ARBA" id="ARBA00023136"/>
    </source>
</evidence>
<sequence length="358" mass="39345">MLASVWFVLWGLLWAVYFMLGGFDLGLGIMQPFVARSEQDRRMIGQAMGPYWNGNEVWLIAAGGVTFAAFPTTYAVMFSGLYSALMLILFGLILRGVALEFRHQSGSGAWKSLWDACLVVGSFLPAFLLGVAFANIFQGLPIDQDGVFRGTLWTLLNPYGLLGGLLFLLLFMEHGTLWLAVKTTGALHERAGQWAKGLWWALAATAVGFLIATWYATRLYANYLQNPMLFSVPIVLIPVVTVAALFGIRLFAAKNRWGRAWIASAVTIVGATFFGVIGLYPNMLPSNLNPTYSLTVHNAASSPLTLKIMLVVAVIFVPVVIAYQSWAYKLFHHKVSEEDLAYEEAYGKQIPPVVSSNG</sequence>
<evidence type="ECO:0000256" key="5">
    <source>
        <dbReference type="ARBA" id="ARBA00022617"/>
    </source>
</evidence>
<proteinExistence type="inferred from homology"/>
<evidence type="ECO:0000256" key="2">
    <source>
        <dbReference type="ARBA" id="ARBA00007543"/>
    </source>
</evidence>
<feature type="transmembrane region" description="Helical" evidence="12">
    <location>
        <begin position="81"/>
        <end position="101"/>
    </location>
</feature>
<feature type="transmembrane region" description="Helical" evidence="12">
    <location>
        <begin position="228"/>
        <end position="248"/>
    </location>
</feature>
<evidence type="ECO:0000313" key="13">
    <source>
        <dbReference type="EMBL" id="HFK98727.1"/>
    </source>
</evidence>
<dbReference type="GO" id="GO:0009055">
    <property type="term" value="F:electron transfer activity"/>
    <property type="evidence" value="ECO:0007669"/>
    <property type="project" value="TreeGrafter"/>
</dbReference>
<name>A0A832A6P0_9BACT</name>
<keyword evidence="4" id="KW-1003">Cell membrane</keyword>
<gene>
    <name evidence="13" type="primary">cydB</name>
    <name evidence="13" type="ORF">ENS06_15555</name>
</gene>
<dbReference type="Pfam" id="PF02322">
    <property type="entry name" value="Cyt_bd_oxida_II"/>
    <property type="match status" value="1"/>
</dbReference>
<evidence type="ECO:0000256" key="12">
    <source>
        <dbReference type="SAM" id="Phobius"/>
    </source>
</evidence>
<keyword evidence="6 12" id="KW-0812">Transmembrane</keyword>
<dbReference type="PANTHER" id="PTHR43141">
    <property type="entry name" value="CYTOCHROME BD2 SUBUNIT II"/>
    <property type="match status" value="1"/>
</dbReference>
<keyword evidence="10" id="KW-0408">Iron</keyword>
<dbReference type="GO" id="GO:0070069">
    <property type="term" value="C:cytochrome complex"/>
    <property type="evidence" value="ECO:0007669"/>
    <property type="project" value="TreeGrafter"/>
</dbReference>
<comment type="similarity">
    <text evidence="2">Belongs to the cytochrome ubiquinol oxidase subunit 2 family.</text>
</comment>
<organism evidence="13">
    <name type="scientific">Desulfacinum infernum</name>
    <dbReference type="NCBI Taxonomy" id="35837"/>
    <lineage>
        <taxon>Bacteria</taxon>
        <taxon>Pseudomonadati</taxon>
        <taxon>Thermodesulfobacteriota</taxon>
        <taxon>Syntrophobacteria</taxon>
        <taxon>Syntrophobacterales</taxon>
        <taxon>Syntrophobacteraceae</taxon>
        <taxon>Desulfacinum</taxon>
    </lineage>
</organism>
<evidence type="ECO:0000256" key="10">
    <source>
        <dbReference type="ARBA" id="ARBA00023004"/>
    </source>
</evidence>
<feature type="transmembrane region" description="Helical" evidence="12">
    <location>
        <begin position="260"/>
        <end position="280"/>
    </location>
</feature>
<protein>
    <submittedName>
        <fullName evidence="13">Cytochrome d ubiquinol oxidase subunit II</fullName>
    </submittedName>
</protein>
<feature type="transmembrane region" description="Helical" evidence="12">
    <location>
        <begin position="56"/>
        <end position="75"/>
    </location>
</feature>
<feature type="transmembrane region" description="Helical" evidence="12">
    <location>
        <begin position="158"/>
        <end position="181"/>
    </location>
</feature>
<dbReference type="PANTHER" id="PTHR43141:SF5">
    <property type="entry name" value="CYTOCHROME BD-I UBIQUINOL OXIDASE SUBUNIT 2"/>
    <property type="match status" value="1"/>
</dbReference>
<feature type="transmembrane region" description="Helical" evidence="12">
    <location>
        <begin position="197"/>
        <end position="216"/>
    </location>
</feature>
<dbReference type="NCBIfam" id="TIGR00203">
    <property type="entry name" value="cydB"/>
    <property type="match status" value="1"/>
</dbReference>
<dbReference type="AlphaFoldDB" id="A0A832A6P0"/>
<keyword evidence="3" id="KW-0813">Transport</keyword>
<feature type="transmembrane region" description="Helical" evidence="12">
    <location>
        <begin position="113"/>
        <end position="138"/>
    </location>
</feature>
<dbReference type="InterPro" id="IPR003317">
    <property type="entry name" value="Cyt-d_oxidase_su2"/>
</dbReference>
<feature type="transmembrane region" description="Helical" evidence="12">
    <location>
        <begin position="300"/>
        <end position="323"/>
    </location>
</feature>
<accession>A0A832A6P0</accession>
<evidence type="ECO:0000256" key="9">
    <source>
        <dbReference type="ARBA" id="ARBA00022989"/>
    </source>
</evidence>
<evidence type="ECO:0000256" key="6">
    <source>
        <dbReference type="ARBA" id="ARBA00022692"/>
    </source>
</evidence>
<keyword evidence="9 12" id="KW-1133">Transmembrane helix</keyword>
<evidence type="ECO:0000256" key="1">
    <source>
        <dbReference type="ARBA" id="ARBA00004651"/>
    </source>
</evidence>
<comment type="caution">
    <text evidence="13">The sequence shown here is derived from an EMBL/GenBank/DDBJ whole genome shotgun (WGS) entry which is preliminary data.</text>
</comment>
<evidence type="ECO:0000256" key="8">
    <source>
        <dbReference type="ARBA" id="ARBA00022982"/>
    </source>
</evidence>
<dbReference type="EMBL" id="DSTK01000041">
    <property type="protein sequence ID" value="HFK98727.1"/>
    <property type="molecule type" value="Genomic_DNA"/>
</dbReference>